<sequence>MEIHERETAYPGEQAQADPARRKGLLASGSIIGAVLASSCCILPLVLLSLGIGGAWMSNLTALAPYQPYFIAMTLLMLGAGFYNVYRKPKNACHADACGVDGYCGTPLAERVIKIALWSASALVALALAWPYVAPLFLG</sequence>
<evidence type="ECO:0000256" key="13">
    <source>
        <dbReference type="ARBA" id="ARBA00030934"/>
    </source>
</evidence>
<dbReference type="RefSeq" id="WP_136549204.1">
    <property type="nucleotide sequence ID" value="NZ_CP031093.1"/>
</dbReference>
<dbReference type="AlphaFoldDB" id="A0A4P7XIW4"/>
<keyword evidence="11 15" id="KW-1133">Transmembrane helix</keyword>
<evidence type="ECO:0000256" key="12">
    <source>
        <dbReference type="ARBA" id="ARBA00023136"/>
    </source>
</evidence>
<organism evidence="16 17">
    <name type="scientific">Hydrocarboniclastica marina</name>
    <dbReference type="NCBI Taxonomy" id="2259620"/>
    <lineage>
        <taxon>Bacteria</taxon>
        <taxon>Pseudomonadati</taxon>
        <taxon>Pseudomonadota</taxon>
        <taxon>Gammaproteobacteria</taxon>
        <taxon>Alteromonadales</taxon>
        <taxon>Alteromonadaceae</taxon>
        <taxon>Hydrocarboniclastica</taxon>
    </lineage>
</organism>
<proteinExistence type="inferred from homology"/>
<dbReference type="GO" id="GO:0005886">
    <property type="term" value="C:plasma membrane"/>
    <property type="evidence" value="ECO:0007669"/>
    <property type="project" value="UniProtKB-SubCell"/>
</dbReference>
<evidence type="ECO:0000313" key="16">
    <source>
        <dbReference type="EMBL" id="QCF26484.1"/>
    </source>
</evidence>
<evidence type="ECO:0000256" key="6">
    <source>
        <dbReference type="ARBA" id="ARBA00022475"/>
    </source>
</evidence>
<keyword evidence="10" id="KW-0476">Mercury</keyword>
<dbReference type="InterPro" id="IPR003457">
    <property type="entry name" value="Transprt_MerT"/>
</dbReference>
<keyword evidence="12 15" id="KW-0472">Membrane</keyword>
<evidence type="ECO:0000256" key="11">
    <source>
        <dbReference type="ARBA" id="ARBA00022989"/>
    </source>
</evidence>
<evidence type="ECO:0000256" key="9">
    <source>
        <dbReference type="ARBA" id="ARBA00022723"/>
    </source>
</evidence>
<dbReference type="Gene3D" id="1.10.287.910">
    <property type="entry name" value="bacterial mercury transporter, merf"/>
    <property type="match status" value="1"/>
</dbReference>
<keyword evidence="17" id="KW-1185">Reference proteome</keyword>
<keyword evidence="9" id="KW-0479">Metal-binding</keyword>
<evidence type="ECO:0000256" key="1">
    <source>
        <dbReference type="ARBA" id="ARBA00004429"/>
    </source>
</evidence>
<feature type="transmembrane region" description="Helical" evidence="15">
    <location>
        <begin position="69"/>
        <end position="86"/>
    </location>
</feature>
<evidence type="ECO:0000256" key="4">
    <source>
        <dbReference type="ARBA" id="ARBA00022448"/>
    </source>
</evidence>
<keyword evidence="7" id="KW-0997">Cell inner membrane</keyword>
<reference evidence="16 17" key="1">
    <citation type="submission" date="2018-07" db="EMBL/GenBank/DDBJ databases">
        <title>Marsedoiliclastica nanhaica gen. nov. sp. nov., a novel marine hydrocarbonoclastic bacterium isolated from an in-situ enriched hydrocarbon-degrading consortium in deep-sea sediment.</title>
        <authorList>
            <person name="Dong C."/>
            <person name="Ma T."/>
            <person name="Liu R."/>
            <person name="Shao Z."/>
        </authorList>
    </citation>
    <scope>NUCLEOTIDE SEQUENCE [LARGE SCALE GENOMIC DNA]</scope>
    <source>
        <strain evidence="17">soil36-7</strain>
    </source>
</reference>
<feature type="transmembrane region" description="Helical" evidence="15">
    <location>
        <begin position="115"/>
        <end position="133"/>
    </location>
</feature>
<feature type="transmembrane region" description="Helical" evidence="15">
    <location>
        <begin position="31"/>
        <end position="57"/>
    </location>
</feature>
<evidence type="ECO:0000256" key="2">
    <source>
        <dbReference type="ARBA" id="ARBA00008224"/>
    </source>
</evidence>
<name>A0A4P7XIW4_9ALTE</name>
<dbReference type="GO" id="GO:0046872">
    <property type="term" value="F:metal ion binding"/>
    <property type="evidence" value="ECO:0007669"/>
    <property type="project" value="UniProtKB-KW"/>
</dbReference>
<evidence type="ECO:0000256" key="5">
    <source>
        <dbReference type="ARBA" id="ARBA00022466"/>
    </source>
</evidence>
<dbReference type="KEGG" id="hmi:soil367_11355"/>
<keyword evidence="6" id="KW-1003">Cell membrane</keyword>
<evidence type="ECO:0000256" key="14">
    <source>
        <dbReference type="ARBA" id="ARBA00045720"/>
    </source>
</evidence>
<dbReference type="EMBL" id="CP031093">
    <property type="protein sequence ID" value="QCF26484.1"/>
    <property type="molecule type" value="Genomic_DNA"/>
</dbReference>
<comment type="similarity">
    <text evidence="2">Belongs to the MerT family.</text>
</comment>
<keyword evidence="5" id="KW-0475">Mercuric resistance</keyword>
<comment type="subcellular location">
    <subcellularLocation>
        <location evidence="1">Cell inner membrane</location>
        <topology evidence="1">Multi-pass membrane protein</topology>
    </subcellularLocation>
</comment>
<evidence type="ECO:0000256" key="7">
    <source>
        <dbReference type="ARBA" id="ARBA00022519"/>
    </source>
</evidence>
<evidence type="ECO:0000256" key="3">
    <source>
        <dbReference type="ARBA" id="ARBA00017053"/>
    </source>
</evidence>
<evidence type="ECO:0000256" key="15">
    <source>
        <dbReference type="SAM" id="Phobius"/>
    </source>
</evidence>
<accession>A0A4P7XIW4</accession>
<protein>
    <recommendedName>
        <fullName evidence="3">Mercuric transport protein MerT</fullName>
    </recommendedName>
    <alternativeName>
        <fullName evidence="13">Mercury ion transport protein</fullName>
    </alternativeName>
</protein>
<keyword evidence="4" id="KW-0813">Transport</keyword>
<keyword evidence="8 15" id="KW-0812">Transmembrane</keyword>
<evidence type="ECO:0000313" key="17">
    <source>
        <dbReference type="Proteomes" id="UP000298049"/>
    </source>
</evidence>
<dbReference type="Proteomes" id="UP000298049">
    <property type="component" value="Chromosome"/>
</dbReference>
<gene>
    <name evidence="16" type="ORF">soil367_11355</name>
</gene>
<comment type="function">
    <text evidence="14">Involved in mercury resistance. Probably transfers a mercuric ion from the periplasmic Hg(2+)-binding protein MerP to the cytoplasmic mercuric reductase MerA.</text>
</comment>
<dbReference type="Pfam" id="PF02411">
    <property type="entry name" value="MerT"/>
    <property type="match status" value="1"/>
</dbReference>
<dbReference type="GO" id="GO:0015097">
    <property type="term" value="F:mercury ion transmembrane transporter activity"/>
    <property type="evidence" value="ECO:0007669"/>
    <property type="project" value="InterPro"/>
</dbReference>
<dbReference type="OrthoDB" id="9813737at2"/>
<evidence type="ECO:0000256" key="10">
    <source>
        <dbReference type="ARBA" id="ARBA00022914"/>
    </source>
</evidence>
<evidence type="ECO:0000256" key="8">
    <source>
        <dbReference type="ARBA" id="ARBA00022692"/>
    </source>
</evidence>